<dbReference type="EMBL" id="BART01016468">
    <property type="protein sequence ID" value="GAG82095.1"/>
    <property type="molecule type" value="Genomic_DNA"/>
</dbReference>
<protein>
    <submittedName>
        <fullName evidence="1">Uncharacterized protein</fullName>
    </submittedName>
</protein>
<accession>X1AHM0</accession>
<gene>
    <name evidence="1" type="ORF">S01H4_31663</name>
</gene>
<reference evidence="1" key="1">
    <citation type="journal article" date="2014" name="Front. Microbiol.">
        <title>High frequency of phylogenetically diverse reductive dehalogenase-homologous genes in deep subseafloor sedimentary metagenomes.</title>
        <authorList>
            <person name="Kawai M."/>
            <person name="Futagami T."/>
            <person name="Toyoda A."/>
            <person name="Takaki Y."/>
            <person name="Nishi S."/>
            <person name="Hori S."/>
            <person name="Arai W."/>
            <person name="Tsubouchi T."/>
            <person name="Morono Y."/>
            <person name="Uchiyama I."/>
            <person name="Ito T."/>
            <person name="Fujiyama A."/>
            <person name="Inagaki F."/>
            <person name="Takami H."/>
        </authorList>
    </citation>
    <scope>NUCLEOTIDE SEQUENCE</scope>
    <source>
        <strain evidence="1">Expedition CK06-06</strain>
    </source>
</reference>
<name>X1AHM0_9ZZZZ</name>
<proteinExistence type="predicted"/>
<sequence>MATAFYGTMTIRYADGTILSDRFDSTDITDSYVTWASSGGGIALKAAKAGHIVDLVTNVVAAGTTLDFKLHLNQKDTGIRWVQSANFPTVDNRFLNVAPIPIAANTEIRLQVIT</sequence>
<evidence type="ECO:0000313" key="1">
    <source>
        <dbReference type="EMBL" id="GAG82095.1"/>
    </source>
</evidence>
<dbReference type="AlphaFoldDB" id="X1AHM0"/>
<comment type="caution">
    <text evidence="1">The sequence shown here is derived from an EMBL/GenBank/DDBJ whole genome shotgun (WGS) entry which is preliminary data.</text>
</comment>
<organism evidence="1">
    <name type="scientific">marine sediment metagenome</name>
    <dbReference type="NCBI Taxonomy" id="412755"/>
    <lineage>
        <taxon>unclassified sequences</taxon>
        <taxon>metagenomes</taxon>
        <taxon>ecological metagenomes</taxon>
    </lineage>
</organism>